<dbReference type="AlphaFoldDB" id="A0A0C2E1F2"/>
<keyword evidence="2" id="KW-1185">Reference proteome</keyword>
<name>A0A0C2E1F2_9BILA</name>
<reference evidence="1 2" key="1">
    <citation type="submission" date="2013-12" db="EMBL/GenBank/DDBJ databases">
        <title>Draft genome of the parsitic nematode Ancylostoma duodenale.</title>
        <authorList>
            <person name="Mitreva M."/>
        </authorList>
    </citation>
    <scope>NUCLEOTIDE SEQUENCE [LARGE SCALE GENOMIC DNA]</scope>
    <source>
        <strain evidence="1 2">Zhejiang</strain>
    </source>
</reference>
<dbReference type="Proteomes" id="UP000054047">
    <property type="component" value="Unassembled WGS sequence"/>
</dbReference>
<dbReference type="EMBL" id="KN726205">
    <property type="protein sequence ID" value="KIH69192.1"/>
    <property type="molecule type" value="Genomic_DNA"/>
</dbReference>
<proteinExistence type="predicted"/>
<gene>
    <name evidence="1" type="ORF">ANCDUO_00476</name>
</gene>
<evidence type="ECO:0000313" key="2">
    <source>
        <dbReference type="Proteomes" id="UP000054047"/>
    </source>
</evidence>
<sequence>MQHSDVIKSSLDFNFESVEYKTFPSSSKVRTRSNHYGGITSRMIRSDIDGPNKHHKLITDMTSSIMSS</sequence>
<organism evidence="1 2">
    <name type="scientific">Ancylostoma duodenale</name>
    <dbReference type="NCBI Taxonomy" id="51022"/>
    <lineage>
        <taxon>Eukaryota</taxon>
        <taxon>Metazoa</taxon>
        <taxon>Ecdysozoa</taxon>
        <taxon>Nematoda</taxon>
        <taxon>Chromadorea</taxon>
        <taxon>Rhabditida</taxon>
        <taxon>Rhabditina</taxon>
        <taxon>Rhabditomorpha</taxon>
        <taxon>Strongyloidea</taxon>
        <taxon>Ancylostomatidae</taxon>
        <taxon>Ancylostomatinae</taxon>
        <taxon>Ancylostoma</taxon>
    </lineage>
</organism>
<accession>A0A0C2E1F2</accession>
<evidence type="ECO:0000313" key="1">
    <source>
        <dbReference type="EMBL" id="KIH69192.1"/>
    </source>
</evidence>
<protein>
    <submittedName>
        <fullName evidence="1">Uncharacterized protein</fullName>
    </submittedName>
</protein>